<evidence type="ECO:0000313" key="8">
    <source>
        <dbReference type="EMBL" id="EWS72644.1"/>
    </source>
</evidence>
<dbReference type="Proteomes" id="UP000009168">
    <property type="component" value="Unassembled WGS sequence"/>
</dbReference>
<dbReference type="PIRSF" id="PIRSF023803">
    <property type="entry name" value="Ribonuclease_P_prd"/>
    <property type="match status" value="1"/>
</dbReference>
<dbReference type="GO" id="GO:0006364">
    <property type="term" value="P:rRNA processing"/>
    <property type="evidence" value="ECO:0007669"/>
    <property type="project" value="UniProtKB-KW"/>
</dbReference>
<dbReference type="InParanoid" id="W7XHM7"/>
<dbReference type="GO" id="GO:0033204">
    <property type="term" value="F:ribonuclease P RNA binding"/>
    <property type="evidence" value="ECO:0007669"/>
    <property type="project" value="InterPro"/>
</dbReference>
<dbReference type="GO" id="GO:0030677">
    <property type="term" value="C:ribonuclease P complex"/>
    <property type="evidence" value="ECO:0007669"/>
    <property type="project" value="InterPro"/>
</dbReference>
<dbReference type="GeneID" id="24438869"/>
<dbReference type="InterPro" id="IPR016819">
    <property type="entry name" value="RNase_P/MRP_POP5"/>
</dbReference>
<comment type="similarity">
    <text evidence="2 7">Belongs to the eukaryotic/archaeal RNase P protein component 2 family.</text>
</comment>
<dbReference type="GO" id="GO:0005634">
    <property type="term" value="C:nucleus"/>
    <property type="evidence" value="ECO:0007669"/>
    <property type="project" value="UniProtKB-SubCell"/>
</dbReference>
<comment type="function">
    <text evidence="7">Component of ribonuclease P, a protein complex that generates mature tRNA molecules by cleaving their 5'-ends.</text>
</comment>
<dbReference type="AlphaFoldDB" id="W7XHM7"/>
<evidence type="ECO:0000256" key="7">
    <source>
        <dbReference type="PIRNR" id="PIRNR023803"/>
    </source>
</evidence>
<protein>
    <recommendedName>
        <fullName evidence="6 7">Ribonuclease P/MRP protein subunit POP5</fullName>
    </recommendedName>
</protein>
<comment type="subcellular location">
    <subcellularLocation>
        <location evidence="1">Nucleus</location>
    </subcellularLocation>
</comment>
<evidence type="ECO:0000256" key="4">
    <source>
        <dbReference type="ARBA" id="ARBA00022694"/>
    </source>
</evidence>
<evidence type="ECO:0000256" key="2">
    <source>
        <dbReference type="ARBA" id="ARBA00010800"/>
    </source>
</evidence>
<dbReference type="Pfam" id="PF01900">
    <property type="entry name" value="RNase_P_Rpp14"/>
    <property type="match status" value="1"/>
</dbReference>
<keyword evidence="3" id="KW-0698">rRNA processing</keyword>
<reference evidence="9" key="1">
    <citation type="journal article" date="2006" name="PLoS Biol.">
        <title>Macronuclear genome sequence of the ciliate Tetrahymena thermophila, a model eukaryote.</title>
        <authorList>
            <person name="Eisen J.A."/>
            <person name="Coyne R.S."/>
            <person name="Wu M."/>
            <person name="Wu D."/>
            <person name="Thiagarajan M."/>
            <person name="Wortman J.R."/>
            <person name="Badger J.H."/>
            <person name="Ren Q."/>
            <person name="Amedeo P."/>
            <person name="Jones K.M."/>
            <person name="Tallon L.J."/>
            <person name="Delcher A.L."/>
            <person name="Salzberg S.L."/>
            <person name="Silva J.C."/>
            <person name="Haas B.J."/>
            <person name="Majoros W.H."/>
            <person name="Farzad M."/>
            <person name="Carlton J.M."/>
            <person name="Smith R.K. Jr."/>
            <person name="Garg J."/>
            <person name="Pearlman R.E."/>
            <person name="Karrer K.M."/>
            <person name="Sun L."/>
            <person name="Manning G."/>
            <person name="Elde N.C."/>
            <person name="Turkewitz A.P."/>
            <person name="Asai D.J."/>
            <person name="Wilkes D.E."/>
            <person name="Wang Y."/>
            <person name="Cai H."/>
            <person name="Collins K."/>
            <person name="Stewart B.A."/>
            <person name="Lee S.R."/>
            <person name="Wilamowska K."/>
            <person name="Weinberg Z."/>
            <person name="Ruzzo W.L."/>
            <person name="Wloga D."/>
            <person name="Gaertig J."/>
            <person name="Frankel J."/>
            <person name="Tsao C.-C."/>
            <person name="Gorovsky M.A."/>
            <person name="Keeling P.J."/>
            <person name="Waller R.F."/>
            <person name="Patron N.J."/>
            <person name="Cherry J.M."/>
            <person name="Stover N.A."/>
            <person name="Krieger C.J."/>
            <person name="del Toro C."/>
            <person name="Ryder H.F."/>
            <person name="Williamson S.C."/>
            <person name="Barbeau R.A."/>
            <person name="Hamilton E.P."/>
            <person name="Orias E."/>
        </authorList>
    </citation>
    <scope>NUCLEOTIDE SEQUENCE [LARGE SCALE GENOMIC DNA]</scope>
    <source>
        <strain evidence="9">SB210</strain>
    </source>
</reference>
<evidence type="ECO:0000256" key="5">
    <source>
        <dbReference type="ARBA" id="ARBA00023242"/>
    </source>
</evidence>
<proteinExistence type="inferred from homology"/>
<evidence type="ECO:0000313" key="9">
    <source>
        <dbReference type="Proteomes" id="UP000009168"/>
    </source>
</evidence>
<dbReference type="SUPFAM" id="SSF160350">
    <property type="entry name" value="Rnp2-like"/>
    <property type="match status" value="1"/>
</dbReference>
<accession>W7XHM7</accession>
<keyword evidence="4 7" id="KW-0819">tRNA processing</keyword>
<dbReference type="PANTHER" id="PTHR48414:SF1">
    <property type="entry name" value="POP5 HOMOLOG, RIBONUCLEASE P_MRP SUBUNIT"/>
    <property type="match status" value="1"/>
</dbReference>
<sequence>MVRFKNRYLLCEIVFDQEECSNSEQELQQILQPVSIKNAIAEAILLNYGDFGAAQTQLNLQIKYADSTTRLFIVRMARDNLDIVWNSINFIQLLGLYRVKIRVLHSSGTIKKQEIMAKRYLSRWIHKMLNNKNILESVKTSLLQKYQQAKAELEQLDQ</sequence>
<dbReference type="EMBL" id="GG662536">
    <property type="protein sequence ID" value="EWS72644.1"/>
    <property type="molecule type" value="Genomic_DNA"/>
</dbReference>
<dbReference type="InterPro" id="IPR038085">
    <property type="entry name" value="Rnp2-like_sf"/>
</dbReference>
<evidence type="ECO:0000256" key="6">
    <source>
        <dbReference type="ARBA" id="ARBA00044198"/>
    </source>
</evidence>
<dbReference type="RefSeq" id="XP_012654812.1">
    <property type="nucleotide sequence ID" value="XM_012799358.1"/>
</dbReference>
<dbReference type="Gene3D" id="3.30.70.3250">
    <property type="entry name" value="Ribonuclease P, Pop5 subunit"/>
    <property type="match status" value="1"/>
</dbReference>
<dbReference type="PANTHER" id="PTHR48414">
    <property type="entry name" value="POP5 HOMOLOG, RIBONUCLEASE P_MRP SUBUNIT"/>
    <property type="match status" value="1"/>
</dbReference>
<dbReference type="KEGG" id="tet:TTHERM_000420229"/>
<organism evidence="8 9">
    <name type="scientific">Tetrahymena thermophila (strain SB210)</name>
    <dbReference type="NCBI Taxonomy" id="312017"/>
    <lineage>
        <taxon>Eukaryota</taxon>
        <taxon>Sar</taxon>
        <taxon>Alveolata</taxon>
        <taxon>Ciliophora</taxon>
        <taxon>Intramacronucleata</taxon>
        <taxon>Oligohymenophorea</taxon>
        <taxon>Hymenostomatida</taxon>
        <taxon>Tetrahymenina</taxon>
        <taxon>Tetrahymenidae</taxon>
        <taxon>Tetrahymena</taxon>
    </lineage>
</organism>
<evidence type="ECO:0000256" key="3">
    <source>
        <dbReference type="ARBA" id="ARBA00022552"/>
    </source>
</evidence>
<dbReference type="InterPro" id="IPR002759">
    <property type="entry name" value="Pop5/Rpp14/Rnp2-like"/>
</dbReference>
<evidence type="ECO:0000256" key="1">
    <source>
        <dbReference type="ARBA" id="ARBA00004123"/>
    </source>
</evidence>
<name>W7XHM7_TETTS</name>
<keyword evidence="5" id="KW-0539">Nucleus</keyword>
<dbReference type="OrthoDB" id="24745at2759"/>
<keyword evidence="9" id="KW-1185">Reference proteome</keyword>
<dbReference type="STRING" id="312017.W7XHM7"/>
<dbReference type="GO" id="GO:0001682">
    <property type="term" value="P:tRNA 5'-leader removal"/>
    <property type="evidence" value="ECO:0007669"/>
    <property type="project" value="InterPro"/>
</dbReference>
<gene>
    <name evidence="8" type="ORF">TTHERM_000420229</name>
</gene>